<reference evidence="2" key="1">
    <citation type="journal article" date="2015" name="Nat. Genet.">
        <title>The pineapple genome and the evolution of CAM photosynthesis.</title>
        <authorList>
            <person name="Ming R."/>
            <person name="VanBuren R."/>
            <person name="Wai C.M."/>
            <person name="Tang H."/>
            <person name="Schatz M.C."/>
            <person name="Bowers J.E."/>
            <person name="Lyons E."/>
            <person name="Wang M.L."/>
            <person name="Chen J."/>
            <person name="Biggers E."/>
            <person name="Zhang J."/>
            <person name="Huang L."/>
            <person name="Zhang L."/>
            <person name="Miao W."/>
            <person name="Zhang J."/>
            <person name="Ye Z."/>
            <person name="Miao C."/>
            <person name="Lin Z."/>
            <person name="Wang H."/>
            <person name="Zhou H."/>
            <person name="Yim W.C."/>
            <person name="Priest H.D."/>
            <person name="Zheng C."/>
            <person name="Woodhouse M."/>
            <person name="Edger P.P."/>
            <person name="Guyot R."/>
            <person name="Guo H.B."/>
            <person name="Guo H."/>
            <person name="Zheng G."/>
            <person name="Singh R."/>
            <person name="Sharma A."/>
            <person name="Min X."/>
            <person name="Zheng Y."/>
            <person name="Lee H."/>
            <person name="Gurtowski J."/>
            <person name="Sedlazeck F.J."/>
            <person name="Harkess A."/>
            <person name="McKain M.R."/>
            <person name="Liao Z."/>
            <person name="Fang J."/>
            <person name="Liu J."/>
            <person name="Zhang X."/>
            <person name="Zhang Q."/>
            <person name="Hu W."/>
            <person name="Qin Y."/>
            <person name="Wang K."/>
            <person name="Chen L.Y."/>
            <person name="Shirley N."/>
            <person name="Lin Y.R."/>
            <person name="Liu L.Y."/>
            <person name="Hernandez A.G."/>
            <person name="Wright C.L."/>
            <person name="Bulone V."/>
            <person name="Tuskan G.A."/>
            <person name="Heath K."/>
            <person name="Zee F."/>
            <person name="Moore P.H."/>
            <person name="Sunkar R."/>
            <person name="Leebens-Mack J.H."/>
            <person name="Mockler T."/>
            <person name="Bennetzen J.L."/>
            <person name="Freeling M."/>
            <person name="Sankoff D."/>
            <person name="Paterson A.H."/>
            <person name="Zhu X."/>
            <person name="Yang X."/>
            <person name="Smith J.A."/>
            <person name="Cushman J.C."/>
            <person name="Paull R.E."/>
            <person name="Yu Q."/>
        </authorList>
    </citation>
    <scope>NUCLEOTIDE SEQUENCE [LARGE SCALE GENOMIC DNA]</scope>
    <source>
        <strain evidence="2">cv. F153</strain>
    </source>
</reference>
<feature type="domain" description="Tf2-1-like SH3-like" evidence="1">
    <location>
        <begin position="2"/>
        <end position="34"/>
    </location>
</feature>
<organism evidence="2 3">
    <name type="scientific">Ananas comosus</name>
    <name type="common">Pineapple</name>
    <name type="synonym">Ananas ananas</name>
    <dbReference type="NCBI Taxonomy" id="4615"/>
    <lineage>
        <taxon>Eukaryota</taxon>
        <taxon>Viridiplantae</taxon>
        <taxon>Streptophyta</taxon>
        <taxon>Embryophyta</taxon>
        <taxon>Tracheophyta</taxon>
        <taxon>Spermatophyta</taxon>
        <taxon>Magnoliopsida</taxon>
        <taxon>Liliopsida</taxon>
        <taxon>Poales</taxon>
        <taxon>Bromeliaceae</taxon>
        <taxon>Bromelioideae</taxon>
        <taxon>Ananas</taxon>
    </lineage>
</organism>
<dbReference type="RefSeq" id="XP_020090401.1">
    <property type="nucleotide sequence ID" value="XM_020234812.1"/>
</dbReference>
<dbReference type="PANTHER" id="PTHR46148:SF60">
    <property type="entry name" value="CHROMO DOMAIN-CONTAINING PROTEIN"/>
    <property type="match status" value="1"/>
</dbReference>
<dbReference type="Proteomes" id="UP000515123">
    <property type="component" value="Linkage group 6"/>
</dbReference>
<dbReference type="PANTHER" id="PTHR46148">
    <property type="entry name" value="CHROMO DOMAIN-CONTAINING PROTEIN"/>
    <property type="match status" value="1"/>
</dbReference>
<dbReference type="GeneID" id="109711662"/>
<keyword evidence="2" id="KW-1185">Reference proteome</keyword>
<proteinExistence type="predicted"/>
<dbReference type="OrthoDB" id="779927at2759"/>
<evidence type="ECO:0000259" key="1">
    <source>
        <dbReference type="Pfam" id="PF24626"/>
    </source>
</evidence>
<name>A0A6P5F2P2_ANACO</name>
<dbReference type="Pfam" id="PF24626">
    <property type="entry name" value="SH3_Tf2-1"/>
    <property type="match status" value="1"/>
</dbReference>
<evidence type="ECO:0000313" key="2">
    <source>
        <dbReference type="Proteomes" id="UP000515123"/>
    </source>
</evidence>
<gene>
    <name evidence="3" type="primary">LOC109711662</name>
</gene>
<dbReference type="AlphaFoldDB" id="A0A6P5F2P2"/>
<dbReference type="InterPro" id="IPR056924">
    <property type="entry name" value="SH3_Tf2-1"/>
</dbReference>
<accession>A0A6P5F2P2</accession>
<reference evidence="3" key="2">
    <citation type="submission" date="2025-08" db="UniProtKB">
        <authorList>
            <consortium name="RefSeq"/>
        </authorList>
    </citation>
    <scope>IDENTIFICATION</scope>
    <source>
        <tissue evidence="3">Leaf</tissue>
    </source>
</reference>
<sequence>MLERIGPAAYWLALPPNLSGVYNVFQVSTLRKYVFDPTLLLENTPVELREDLSFEEHPVEILAREVKRLQNREIPYVKILWSNHDEQEATWELESAMLEHYPYLFSTES</sequence>
<evidence type="ECO:0000313" key="3">
    <source>
        <dbReference type="RefSeq" id="XP_020090401.1"/>
    </source>
</evidence>
<protein>
    <submittedName>
        <fullName evidence="3">Uncharacterized protein LOC109711662</fullName>
    </submittedName>
</protein>